<name>A0AAN9P4E2_CLITE</name>
<organism evidence="1 2">
    <name type="scientific">Clitoria ternatea</name>
    <name type="common">Butterfly pea</name>
    <dbReference type="NCBI Taxonomy" id="43366"/>
    <lineage>
        <taxon>Eukaryota</taxon>
        <taxon>Viridiplantae</taxon>
        <taxon>Streptophyta</taxon>
        <taxon>Embryophyta</taxon>
        <taxon>Tracheophyta</taxon>
        <taxon>Spermatophyta</taxon>
        <taxon>Magnoliopsida</taxon>
        <taxon>eudicotyledons</taxon>
        <taxon>Gunneridae</taxon>
        <taxon>Pentapetalae</taxon>
        <taxon>rosids</taxon>
        <taxon>fabids</taxon>
        <taxon>Fabales</taxon>
        <taxon>Fabaceae</taxon>
        <taxon>Papilionoideae</taxon>
        <taxon>50 kb inversion clade</taxon>
        <taxon>NPAAA clade</taxon>
        <taxon>indigoferoid/millettioid clade</taxon>
        <taxon>Phaseoleae</taxon>
        <taxon>Clitoria</taxon>
    </lineage>
</organism>
<sequence length="73" mass="8081">MSKYFPTSFTDFAFFPSYFHSAPASASFRPLYLMHSSFCISSSRTALAVEHRALTVKPLTVNPSLLSTSSPSR</sequence>
<dbReference type="Proteomes" id="UP001359559">
    <property type="component" value="Unassembled WGS sequence"/>
</dbReference>
<reference evidence="1 2" key="1">
    <citation type="submission" date="2024-01" db="EMBL/GenBank/DDBJ databases">
        <title>The genomes of 5 underutilized Papilionoideae crops provide insights into root nodulation and disease resistance.</title>
        <authorList>
            <person name="Yuan L."/>
        </authorList>
    </citation>
    <scope>NUCLEOTIDE SEQUENCE [LARGE SCALE GENOMIC DNA]</scope>
    <source>
        <strain evidence="1">LY-2023</strain>
        <tissue evidence="1">Leaf</tissue>
    </source>
</reference>
<evidence type="ECO:0000313" key="1">
    <source>
        <dbReference type="EMBL" id="KAK7284479.1"/>
    </source>
</evidence>
<keyword evidence="2" id="KW-1185">Reference proteome</keyword>
<dbReference type="AlphaFoldDB" id="A0AAN9P4E2"/>
<comment type="caution">
    <text evidence="1">The sequence shown here is derived from an EMBL/GenBank/DDBJ whole genome shotgun (WGS) entry which is preliminary data.</text>
</comment>
<dbReference type="EMBL" id="JAYKXN010000005">
    <property type="protein sequence ID" value="KAK7284479.1"/>
    <property type="molecule type" value="Genomic_DNA"/>
</dbReference>
<protein>
    <submittedName>
        <fullName evidence="1">Uncharacterized protein</fullName>
    </submittedName>
</protein>
<proteinExistence type="predicted"/>
<accession>A0AAN9P4E2</accession>
<evidence type="ECO:0000313" key="2">
    <source>
        <dbReference type="Proteomes" id="UP001359559"/>
    </source>
</evidence>
<gene>
    <name evidence="1" type="ORF">RJT34_19225</name>
</gene>